<reference evidence="3 4" key="1">
    <citation type="submission" date="2016-10" db="EMBL/GenBank/DDBJ databases">
        <authorList>
            <person name="de Groot N.N."/>
        </authorList>
    </citation>
    <scope>NUCLEOTIDE SEQUENCE [LARGE SCALE GENOMIC DNA]</scope>
    <source>
        <strain evidence="3 4">Nm1</strain>
    </source>
</reference>
<dbReference type="PANTHER" id="PTHR36698">
    <property type="entry name" value="BLL5892 PROTEIN"/>
    <property type="match status" value="1"/>
</dbReference>
<evidence type="ECO:0000256" key="1">
    <source>
        <dbReference type="SAM" id="MobiDB-lite"/>
    </source>
</evidence>
<evidence type="ECO:0000259" key="2">
    <source>
        <dbReference type="Pfam" id="PF02470"/>
    </source>
</evidence>
<dbReference type="STRING" id="44576.SAMN05421881_101945"/>
<organism evidence="3 4">
    <name type="scientific">Nitrosomonas halophila</name>
    <dbReference type="NCBI Taxonomy" id="44576"/>
    <lineage>
        <taxon>Bacteria</taxon>
        <taxon>Pseudomonadati</taxon>
        <taxon>Pseudomonadota</taxon>
        <taxon>Betaproteobacteria</taxon>
        <taxon>Nitrosomonadales</taxon>
        <taxon>Nitrosomonadaceae</taxon>
        <taxon>Nitrosomonas</taxon>
    </lineage>
</organism>
<dbReference type="Pfam" id="PF02470">
    <property type="entry name" value="MlaD"/>
    <property type="match status" value="1"/>
</dbReference>
<gene>
    <name evidence="3" type="ORF">SAMN05421881_101945</name>
</gene>
<proteinExistence type="predicted"/>
<protein>
    <submittedName>
        <fullName evidence="3">Phospholipid/cholesterol/gamma-HCH transport system substrate-binding protein</fullName>
    </submittedName>
</protein>
<dbReference type="RefSeq" id="WP_090413465.1">
    <property type="nucleotide sequence ID" value="NZ_FNOY01000019.1"/>
</dbReference>
<dbReference type="EMBL" id="FNOY01000019">
    <property type="protein sequence ID" value="SDY13710.1"/>
    <property type="molecule type" value="Genomic_DNA"/>
</dbReference>
<feature type="region of interest" description="Disordered" evidence="1">
    <location>
        <begin position="277"/>
        <end position="300"/>
    </location>
</feature>
<evidence type="ECO:0000313" key="4">
    <source>
        <dbReference type="Proteomes" id="UP000198640"/>
    </source>
</evidence>
<dbReference type="PANTHER" id="PTHR36698:SF2">
    <property type="entry name" value="MCE_MLAD DOMAIN-CONTAINING PROTEIN"/>
    <property type="match status" value="1"/>
</dbReference>
<evidence type="ECO:0000313" key="3">
    <source>
        <dbReference type="EMBL" id="SDY13710.1"/>
    </source>
</evidence>
<accession>A0A1H3HEF4</accession>
<dbReference type="AlphaFoldDB" id="A0A1H3HEF4"/>
<keyword evidence="4" id="KW-1185">Reference proteome</keyword>
<sequence length="300" mass="32814">MENRAHAFAAGLFVILLSAALAMAVKWFSSESITYDHYFVISEGGSVSGLNPEASVRYRGVNVGKVEDIYFDVKNMRNIIVRIAVSNQVTLPQNVYAQLASQGITGLAYIELNDDILEIGVGDLEPGMHIPLRLSLIKTLSDSLEEVLRNSNEAIKRMNSLLNEQNQAHIGDILGNLARTIQHYDDFVLQFQTDIQALPQLTNESLTTLKHTQKILGDVGQALQKINQQGGIADRITHGSLEMAETLTSLRETSSAITQSTQTLNQLLHSLENQPQSLIFGKPPAQPGPGEAGFLPPQSN</sequence>
<dbReference type="OrthoDB" id="5294672at2"/>
<dbReference type="Proteomes" id="UP000198640">
    <property type="component" value="Unassembled WGS sequence"/>
</dbReference>
<feature type="domain" description="Mce/MlaD" evidence="2">
    <location>
        <begin position="40"/>
        <end position="113"/>
    </location>
</feature>
<dbReference type="InterPro" id="IPR003399">
    <property type="entry name" value="Mce/MlaD"/>
</dbReference>
<name>A0A1H3HEF4_9PROT</name>